<dbReference type="GO" id="GO:0016788">
    <property type="term" value="F:hydrolase activity, acting on ester bonds"/>
    <property type="evidence" value="ECO:0007669"/>
    <property type="project" value="InterPro"/>
</dbReference>
<feature type="binding site" evidence="2">
    <location>
        <position position="212"/>
    </location>
    <ligand>
        <name>a divalent metal cation</name>
        <dbReference type="ChEBI" id="CHEBI:60240"/>
        <label>1</label>
    </ligand>
</feature>
<gene>
    <name evidence="4" type="ORF">ZOSMA_1G01070</name>
</gene>
<dbReference type="STRING" id="29655.A0A0K9PMG3"/>
<proteinExistence type="predicted"/>
<dbReference type="Proteomes" id="UP000036987">
    <property type="component" value="Unassembled WGS sequence"/>
</dbReference>
<dbReference type="GO" id="GO:0046872">
    <property type="term" value="F:metal ion binding"/>
    <property type="evidence" value="ECO:0007669"/>
    <property type="project" value="UniProtKB-KW"/>
</dbReference>
<dbReference type="OrthoDB" id="6079689at2759"/>
<feature type="binding site" evidence="2">
    <location>
        <position position="99"/>
    </location>
    <ligand>
        <name>a divalent metal cation</name>
        <dbReference type="ChEBI" id="CHEBI:60240"/>
        <label>1</label>
    </ligand>
</feature>
<dbReference type="EMBL" id="LFYR01000729">
    <property type="protein sequence ID" value="KMZ70134.1"/>
    <property type="molecule type" value="Genomic_DNA"/>
</dbReference>
<dbReference type="InterPro" id="IPR018228">
    <property type="entry name" value="DNase_TatD-rel_CS"/>
</dbReference>
<dbReference type="InterPro" id="IPR001130">
    <property type="entry name" value="TatD-like"/>
</dbReference>
<dbReference type="AlphaFoldDB" id="A0A0K9PMG3"/>
<feature type="binding site" evidence="2">
    <location>
        <position position="13"/>
    </location>
    <ligand>
        <name>a divalent metal cation</name>
        <dbReference type="ChEBI" id="CHEBI:60240"/>
        <label>1</label>
    </ligand>
</feature>
<feature type="compositionally biased region" description="Polar residues" evidence="3">
    <location>
        <begin position="236"/>
        <end position="249"/>
    </location>
</feature>
<evidence type="ECO:0000256" key="1">
    <source>
        <dbReference type="ARBA" id="ARBA00022801"/>
    </source>
</evidence>
<reference evidence="5" key="1">
    <citation type="journal article" date="2016" name="Nature">
        <title>The genome of the seagrass Zostera marina reveals angiosperm adaptation to the sea.</title>
        <authorList>
            <person name="Olsen J.L."/>
            <person name="Rouze P."/>
            <person name="Verhelst B."/>
            <person name="Lin Y.-C."/>
            <person name="Bayer T."/>
            <person name="Collen J."/>
            <person name="Dattolo E."/>
            <person name="De Paoli E."/>
            <person name="Dittami S."/>
            <person name="Maumus F."/>
            <person name="Michel G."/>
            <person name="Kersting A."/>
            <person name="Lauritano C."/>
            <person name="Lohaus R."/>
            <person name="Toepel M."/>
            <person name="Tonon T."/>
            <person name="Vanneste K."/>
            <person name="Amirebrahimi M."/>
            <person name="Brakel J."/>
            <person name="Bostroem C."/>
            <person name="Chovatia M."/>
            <person name="Grimwood J."/>
            <person name="Jenkins J.W."/>
            <person name="Jueterbock A."/>
            <person name="Mraz A."/>
            <person name="Stam W.T."/>
            <person name="Tice H."/>
            <person name="Bornberg-Bauer E."/>
            <person name="Green P.J."/>
            <person name="Pearson G.A."/>
            <person name="Procaccini G."/>
            <person name="Duarte C.M."/>
            <person name="Schmutz J."/>
            <person name="Reusch T.B.H."/>
            <person name="Van de Peer Y."/>
        </authorList>
    </citation>
    <scope>NUCLEOTIDE SEQUENCE [LARGE SCALE GENOMIC DNA]</scope>
    <source>
        <strain evidence="5">cv. Finnish</strain>
    </source>
</reference>
<feature type="region of interest" description="Disordered" evidence="3">
    <location>
        <begin position="236"/>
        <end position="265"/>
    </location>
</feature>
<keyword evidence="2" id="KW-0479">Metal-binding</keyword>
<dbReference type="Pfam" id="PF01026">
    <property type="entry name" value="TatD_DNase"/>
    <property type="match status" value="1"/>
</dbReference>
<evidence type="ECO:0000313" key="4">
    <source>
        <dbReference type="EMBL" id="KMZ70134.1"/>
    </source>
</evidence>
<feature type="binding site" evidence="2">
    <location>
        <position position="15"/>
    </location>
    <ligand>
        <name>a divalent metal cation</name>
        <dbReference type="ChEBI" id="CHEBI:60240"/>
        <label>1</label>
    </ligand>
</feature>
<evidence type="ECO:0000256" key="2">
    <source>
        <dbReference type="PIRSR" id="PIRSR005902-1"/>
    </source>
</evidence>
<keyword evidence="1 4" id="KW-0378">Hydrolase</keyword>
<accession>A0A0K9PMG3</accession>
<keyword evidence="5" id="KW-1185">Reference proteome</keyword>
<dbReference type="PANTHER" id="PTHR47176:SF1">
    <property type="entry name" value="OS04G0577500 PROTEIN"/>
    <property type="match status" value="1"/>
</dbReference>
<sequence length="311" mass="34997">MTSQAPMRIFDAHCHLQDNRIYRIAPKLIRKATEVGVQRFTINGIFEGDWHLVKQMADEYPSIIPSFGLHPWYVGERSPNWFENLKGYIDSTPSAAIGEIGLDRGSYGRIVNFETQVDVFQKQLEFAKSVKRPVSIHCVNAFGRLLEILQRVGPFPEAVVLHSYVGSSEMVSALAKLGCYFSFSGHLTFHSHAKAKKTVNLVPIDKILLETDAPDGLPKFDNSMSSLLHAVRRNPHASQNDLENQSQSEDTNDATDEQSLPEEKLNHPANIRAILTYIADLRELPEEELAEICYKNAVRVFSYEGSKISPL</sequence>
<feature type="binding site" evidence="2">
    <location>
        <position position="162"/>
    </location>
    <ligand>
        <name>a divalent metal cation</name>
        <dbReference type="ChEBI" id="CHEBI:60240"/>
        <label>2</label>
    </ligand>
</feature>
<name>A0A0K9PMG3_ZOSMR</name>
<dbReference type="PROSITE" id="PS01091">
    <property type="entry name" value="TATD_3"/>
    <property type="match status" value="1"/>
</dbReference>
<dbReference type="InterPro" id="IPR032466">
    <property type="entry name" value="Metal_Hydrolase"/>
</dbReference>
<dbReference type="CDD" id="cd01310">
    <property type="entry name" value="TatD_DNAse"/>
    <property type="match status" value="1"/>
</dbReference>
<dbReference type="PANTHER" id="PTHR47176">
    <property type="entry name" value="OSJNBA0020J04.13 PROTEIN"/>
    <property type="match status" value="1"/>
</dbReference>
<feature type="binding site" evidence="2">
    <location>
        <position position="137"/>
    </location>
    <ligand>
        <name>a divalent metal cation</name>
        <dbReference type="ChEBI" id="CHEBI:60240"/>
        <label>2</label>
    </ligand>
</feature>
<evidence type="ECO:0000256" key="3">
    <source>
        <dbReference type="SAM" id="MobiDB-lite"/>
    </source>
</evidence>
<comment type="caution">
    <text evidence="4">The sequence shown here is derived from an EMBL/GenBank/DDBJ whole genome shotgun (WGS) entry which is preliminary data.</text>
</comment>
<dbReference type="Gene3D" id="3.20.20.140">
    <property type="entry name" value="Metal-dependent hydrolases"/>
    <property type="match status" value="1"/>
</dbReference>
<protein>
    <submittedName>
        <fullName evidence="4">Hydrolase, TatD family</fullName>
    </submittedName>
</protein>
<dbReference type="SUPFAM" id="SSF51556">
    <property type="entry name" value="Metallo-dependent hydrolases"/>
    <property type="match status" value="1"/>
</dbReference>
<organism evidence="4 5">
    <name type="scientific">Zostera marina</name>
    <name type="common">Eelgrass</name>
    <dbReference type="NCBI Taxonomy" id="29655"/>
    <lineage>
        <taxon>Eukaryota</taxon>
        <taxon>Viridiplantae</taxon>
        <taxon>Streptophyta</taxon>
        <taxon>Embryophyta</taxon>
        <taxon>Tracheophyta</taxon>
        <taxon>Spermatophyta</taxon>
        <taxon>Magnoliopsida</taxon>
        <taxon>Liliopsida</taxon>
        <taxon>Zosteraceae</taxon>
        <taxon>Zostera</taxon>
    </lineage>
</organism>
<feature type="compositionally biased region" description="Acidic residues" evidence="3">
    <location>
        <begin position="250"/>
        <end position="260"/>
    </location>
</feature>
<evidence type="ECO:0000313" key="5">
    <source>
        <dbReference type="Proteomes" id="UP000036987"/>
    </source>
</evidence>
<dbReference type="OMA" id="VSCATHE"/>
<dbReference type="PIRSF" id="PIRSF005902">
    <property type="entry name" value="DNase_TatD"/>
    <property type="match status" value="1"/>
</dbReference>